<dbReference type="Proteomes" id="UP000030706">
    <property type="component" value="Unassembled WGS sequence"/>
</dbReference>
<organism evidence="3 4">
    <name type="scientific">Aureobasidium pullulans EXF-150</name>
    <dbReference type="NCBI Taxonomy" id="1043002"/>
    <lineage>
        <taxon>Eukaryota</taxon>
        <taxon>Fungi</taxon>
        <taxon>Dikarya</taxon>
        <taxon>Ascomycota</taxon>
        <taxon>Pezizomycotina</taxon>
        <taxon>Dothideomycetes</taxon>
        <taxon>Dothideomycetidae</taxon>
        <taxon>Dothideales</taxon>
        <taxon>Saccotheciaceae</taxon>
        <taxon>Aureobasidium</taxon>
    </lineage>
</organism>
<evidence type="ECO:0000256" key="2">
    <source>
        <dbReference type="SAM" id="MobiDB-lite"/>
    </source>
</evidence>
<gene>
    <name evidence="3" type="ORF">M438DRAFT_367423</name>
</gene>
<feature type="region of interest" description="Disordered" evidence="2">
    <location>
        <begin position="34"/>
        <end position="142"/>
    </location>
</feature>
<dbReference type="GeneID" id="40750258"/>
<reference evidence="3 4" key="1">
    <citation type="journal article" date="2014" name="BMC Genomics">
        <title>Genome sequencing of four Aureobasidium pullulans varieties: biotechnological potential, stress tolerance, and description of new species.</title>
        <authorList>
            <person name="Gostin Ar C."/>
            <person name="Ohm R.A."/>
            <person name="Kogej T."/>
            <person name="Sonjak S."/>
            <person name="Turk M."/>
            <person name="Zajc J."/>
            <person name="Zalar P."/>
            <person name="Grube M."/>
            <person name="Sun H."/>
            <person name="Han J."/>
            <person name="Sharma A."/>
            <person name="Chiniquy J."/>
            <person name="Ngan C.Y."/>
            <person name="Lipzen A."/>
            <person name="Barry K."/>
            <person name="Grigoriev I.V."/>
            <person name="Gunde-Cimerman N."/>
        </authorList>
    </citation>
    <scope>NUCLEOTIDE SEQUENCE [LARGE SCALE GENOMIC DNA]</scope>
    <source>
        <strain evidence="3 4">EXF-150</strain>
    </source>
</reference>
<evidence type="ECO:0000256" key="1">
    <source>
        <dbReference type="SAM" id="Coils"/>
    </source>
</evidence>
<dbReference type="OrthoDB" id="3840071at2759"/>
<evidence type="ECO:0000313" key="4">
    <source>
        <dbReference type="Proteomes" id="UP000030706"/>
    </source>
</evidence>
<keyword evidence="4" id="KW-1185">Reference proteome</keyword>
<sequence>MASFNSDYKLSDVQLCEGNACNRWWLKALFSVPGSRSSQRCPHCRGAPTEPTKYWHGGRSGPKAPSYDYPGYLSPQSVKRPDQSGAKRSTPIDTTMATQSANKKHKLQQPTPTTPTGKVEFPRSDRKDSLQSPATPKPDPALQTLLSKTSNLYEAWKNCDGRTETHLQSELAAVEVNVQKMTTSPPKIERKVKESQSQLSVAQETLERMETMWTEINESARKAGLDEEKHRVNKEQWLQGAQKHVQLAFEDNNRKSREYQKGMEDLAQAKQLIVDMKQKIVDIEEERKRLKAFGEFFCVDLPSKNSA</sequence>
<feature type="coiled-coil region" evidence="1">
    <location>
        <begin position="266"/>
        <end position="293"/>
    </location>
</feature>
<name>A0A074XDY7_AURPU</name>
<keyword evidence="1" id="KW-0175">Coiled coil</keyword>
<feature type="compositionally biased region" description="Basic and acidic residues" evidence="2">
    <location>
        <begin position="120"/>
        <end position="129"/>
    </location>
</feature>
<proteinExistence type="predicted"/>
<dbReference type="RefSeq" id="XP_029758131.1">
    <property type="nucleotide sequence ID" value="XM_029907952.1"/>
</dbReference>
<protein>
    <submittedName>
        <fullName evidence="3">Uncharacterized protein</fullName>
    </submittedName>
</protein>
<dbReference type="HOGENOM" id="CLU_924328_0_0_1"/>
<evidence type="ECO:0000313" key="3">
    <source>
        <dbReference type="EMBL" id="KEQ81944.1"/>
    </source>
</evidence>
<feature type="compositionally biased region" description="Polar residues" evidence="2">
    <location>
        <begin position="91"/>
        <end position="101"/>
    </location>
</feature>
<dbReference type="AlphaFoldDB" id="A0A074XDY7"/>
<accession>A0A074XDY7</accession>
<dbReference type="EMBL" id="KL584989">
    <property type="protein sequence ID" value="KEQ81944.1"/>
    <property type="molecule type" value="Genomic_DNA"/>
</dbReference>